<dbReference type="RefSeq" id="WP_378173216.1">
    <property type="nucleotide sequence ID" value="NZ_JBHTCR010000001.1"/>
</dbReference>
<comment type="caution">
    <text evidence="2">The sequence shown here is derived from an EMBL/GenBank/DDBJ whole genome shotgun (WGS) entry which is preliminary data.</text>
</comment>
<name>A0ABW2LSW4_9FLAO</name>
<evidence type="ECO:0000313" key="2">
    <source>
        <dbReference type="EMBL" id="MFC7345644.1"/>
    </source>
</evidence>
<dbReference type="EC" id="3.-.-.-" evidence="2"/>
<gene>
    <name evidence="2" type="ORF">ACFQO9_02795</name>
</gene>
<evidence type="ECO:0000313" key="3">
    <source>
        <dbReference type="Proteomes" id="UP001596550"/>
    </source>
</evidence>
<dbReference type="GO" id="GO:0016787">
    <property type="term" value="F:hydrolase activity"/>
    <property type="evidence" value="ECO:0007669"/>
    <property type="project" value="UniProtKB-KW"/>
</dbReference>
<keyword evidence="3" id="KW-1185">Reference proteome</keyword>
<feature type="domain" description="Beta-lactamase-related" evidence="1">
    <location>
        <begin position="38"/>
        <end position="359"/>
    </location>
</feature>
<accession>A0ABW2LSW4</accession>
<dbReference type="Gene3D" id="3.40.710.10">
    <property type="entry name" value="DD-peptidase/beta-lactamase superfamily"/>
    <property type="match status" value="1"/>
</dbReference>
<dbReference type="SUPFAM" id="SSF56601">
    <property type="entry name" value="beta-lactamase/transpeptidase-like"/>
    <property type="match status" value="1"/>
</dbReference>
<dbReference type="Pfam" id="PF00144">
    <property type="entry name" value="Beta-lactamase"/>
    <property type="match status" value="1"/>
</dbReference>
<dbReference type="InterPro" id="IPR001466">
    <property type="entry name" value="Beta-lactam-related"/>
</dbReference>
<dbReference type="PANTHER" id="PTHR46825">
    <property type="entry name" value="D-ALANYL-D-ALANINE-CARBOXYPEPTIDASE/ENDOPEPTIDASE AMPH"/>
    <property type="match status" value="1"/>
</dbReference>
<dbReference type="EMBL" id="JBHTCR010000001">
    <property type="protein sequence ID" value="MFC7345644.1"/>
    <property type="molecule type" value="Genomic_DNA"/>
</dbReference>
<organism evidence="2 3">
    <name type="scientific">Chryseobacterium zhengzhouense</name>
    <dbReference type="NCBI Taxonomy" id="1636086"/>
    <lineage>
        <taxon>Bacteria</taxon>
        <taxon>Pseudomonadati</taxon>
        <taxon>Bacteroidota</taxon>
        <taxon>Flavobacteriia</taxon>
        <taxon>Flavobacteriales</taxon>
        <taxon>Weeksellaceae</taxon>
        <taxon>Chryseobacterium group</taxon>
        <taxon>Chryseobacterium</taxon>
    </lineage>
</organism>
<sequence>MKTLFTFVFSMLISLFFPQKVTQIKHLDGKYVSSEVLQKRLQQIVDSANLAGLQVAIVNKNKIVWSSSFGYKDVENQQKLDDNTAMYAASLTKPISAYMFLRLVDKGIFDLDKPIHYYLKKPIKEYPKWKDLNENIESFNLITPRMLLSHSAGLPVLRQLYDNKVLFLAKPGEKYYYSNEGINLLGFVVEEYTGKTLQTIAVEEVFVPLKMTATSMIWERKFENNFSNGYFSDGKKYGSERRETARAAGSMTTTAIDYSRFIIQLMKRKVLKENTMNQMLSPQIAVKSKRGFGPLKDTFTNDNDEIKLSWGLGVGLFQSSYGTGFFHTGHGDANQNFALGFPDKEIAVVLMSNSENFEHVSKQILEACVGKSNVPLNWLGHSD</sequence>
<dbReference type="InterPro" id="IPR012338">
    <property type="entry name" value="Beta-lactam/transpept-like"/>
</dbReference>
<proteinExistence type="predicted"/>
<dbReference type="InterPro" id="IPR050491">
    <property type="entry name" value="AmpC-like"/>
</dbReference>
<dbReference type="Proteomes" id="UP001596550">
    <property type="component" value="Unassembled WGS sequence"/>
</dbReference>
<keyword evidence="2" id="KW-0378">Hydrolase</keyword>
<evidence type="ECO:0000259" key="1">
    <source>
        <dbReference type="Pfam" id="PF00144"/>
    </source>
</evidence>
<protein>
    <submittedName>
        <fullName evidence="2">Serine hydrolase domain-containing protein</fullName>
        <ecNumber evidence="2">3.-.-.-</ecNumber>
    </submittedName>
</protein>
<reference evidence="3" key="1">
    <citation type="journal article" date="2019" name="Int. J. Syst. Evol. Microbiol.">
        <title>The Global Catalogue of Microorganisms (GCM) 10K type strain sequencing project: providing services to taxonomists for standard genome sequencing and annotation.</title>
        <authorList>
            <consortium name="The Broad Institute Genomics Platform"/>
            <consortium name="The Broad Institute Genome Sequencing Center for Infectious Disease"/>
            <person name="Wu L."/>
            <person name="Ma J."/>
        </authorList>
    </citation>
    <scope>NUCLEOTIDE SEQUENCE [LARGE SCALE GENOMIC DNA]</scope>
    <source>
        <strain evidence="3">CCUG 54781</strain>
    </source>
</reference>
<dbReference type="PANTHER" id="PTHR46825:SF9">
    <property type="entry name" value="BETA-LACTAMASE-RELATED DOMAIN-CONTAINING PROTEIN"/>
    <property type="match status" value="1"/>
</dbReference>